<evidence type="ECO:0000256" key="6">
    <source>
        <dbReference type="ARBA" id="ARBA00022723"/>
    </source>
</evidence>
<dbReference type="GO" id="GO:0020037">
    <property type="term" value="F:heme binding"/>
    <property type="evidence" value="ECO:0007669"/>
    <property type="project" value="InterPro"/>
</dbReference>
<dbReference type="PANTHER" id="PTHR31361">
    <property type="entry name" value="BETA-GLUCAN SYNTHESIS-ASSOCIATED PROTEIN KRE6-RELATED"/>
    <property type="match status" value="1"/>
</dbReference>
<feature type="region of interest" description="Disordered" evidence="14">
    <location>
        <begin position="575"/>
        <end position="604"/>
    </location>
</feature>
<dbReference type="SUPFAM" id="SSF48264">
    <property type="entry name" value="Cytochrome P450"/>
    <property type="match status" value="1"/>
</dbReference>
<feature type="region of interest" description="Disordered" evidence="14">
    <location>
        <begin position="390"/>
        <end position="506"/>
    </location>
</feature>
<dbReference type="SMART" id="SM00443">
    <property type="entry name" value="G_patch"/>
    <property type="match status" value="1"/>
</dbReference>
<feature type="compositionally biased region" description="Acidic residues" evidence="14">
    <location>
        <begin position="490"/>
        <end position="506"/>
    </location>
</feature>
<dbReference type="Pfam" id="PF03935">
    <property type="entry name" value="SKN1_KRE6_Sbg1"/>
    <property type="match status" value="1"/>
</dbReference>
<evidence type="ECO:0000256" key="8">
    <source>
        <dbReference type="ARBA" id="ARBA00022989"/>
    </source>
</evidence>
<feature type="domain" description="R3H" evidence="17">
    <location>
        <begin position="623"/>
        <end position="687"/>
    </location>
</feature>
<dbReference type="Pfam" id="PF01585">
    <property type="entry name" value="G-patch"/>
    <property type="match status" value="1"/>
</dbReference>
<dbReference type="CDD" id="cd02646">
    <property type="entry name" value="R3H_G-patch"/>
    <property type="match status" value="1"/>
</dbReference>
<evidence type="ECO:0000313" key="19">
    <source>
        <dbReference type="EMBL" id="THH16891.1"/>
    </source>
</evidence>
<keyword evidence="6 13" id="KW-0479">Metal-binding</keyword>
<feature type="domain" description="G-patch" evidence="16">
    <location>
        <begin position="743"/>
        <end position="788"/>
    </location>
</feature>
<dbReference type="GO" id="GO:0005506">
    <property type="term" value="F:iron ion binding"/>
    <property type="evidence" value="ECO:0007669"/>
    <property type="project" value="InterPro"/>
</dbReference>
<keyword evidence="8 15" id="KW-1133">Transmembrane helix</keyword>
<feature type="compositionally biased region" description="Polar residues" evidence="14">
    <location>
        <begin position="237"/>
        <end position="252"/>
    </location>
</feature>
<dbReference type="PROSITE" id="PS51762">
    <property type="entry name" value="GH16_2"/>
    <property type="match status" value="1"/>
</dbReference>
<evidence type="ECO:0000256" key="5">
    <source>
        <dbReference type="ARBA" id="ARBA00022692"/>
    </source>
</evidence>
<dbReference type="FunFam" id="2.60.120.200:FF:000135">
    <property type="entry name" value="Related to KRE6-glucan synthase subunit"/>
    <property type="match status" value="1"/>
</dbReference>
<dbReference type="EMBL" id="SGPL01000138">
    <property type="protein sequence ID" value="THH16891.1"/>
    <property type="molecule type" value="Genomic_DNA"/>
</dbReference>
<evidence type="ECO:0000313" key="20">
    <source>
        <dbReference type="Proteomes" id="UP000310158"/>
    </source>
</evidence>
<dbReference type="InterPro" id="IPR001374">
    <property type="entry name" value="R3H_dom"/>
</dbReference>
<dbReference type="PANTHER" id="PTHR31361:SF1">
    <property type="entry name" value="BETA-GLUCAN SYNTHESIS-ASSOCIATED PROTEIN KRE6-RELATED"/>
    <property type="match status" value="1"/>
</dbReference>
<dbReference type="GO" id="GO:0016705">
    <property type="term" value="F:oxidoreductase activity, acting on paired donors, with incorporation or reduction of molecular oxygen"/>
    <property type="evidence" value="ECO:0007669"/>
    <property type="project" value="InterPro"/>
</dbReference>
<feature type="compositionally biased region" description="Basic and acidic residues" evidence="14">
    <location>
        <begin position="390"/>
        <end position="407"/>
    </location>
</feature>
<evidence type="ECO:0000256" key="14">
    <source>
        <dbReference type="SAM" id="MobiDB-lite"/>
    </source>
</evidence>
<dbReference type="SUPFAM" id="SSF49899">
    <property type="entry name" value="Concanavalin A-like lectins/glucanases"/>
    <property type="match status" value="1"/>
</dbReference>
<comment type="similarity">
    <text evidence="4">Belongs to the SKN1/KRE6 family.</text>
</comment>
<reference evidence="19 20" key="1">
    <citation type="submission" date="2019-02" db="EMBL/GenBank/DDBJ databases">
        <title>Genome sequencing of the rare red list fungi Bondarzewia mesenterica.</title>
        <authorList>
            <person name="Buettner E."/>
            <person name="Kellner H."/>
        </authorList>
    </citation>
    <scope>NUCLEOTIDE SEQUENCE [LARGE SCALE GENOMIC DNA]</scope>
    <source>
        <strain evidence="19 20">DSM 108281</strain>
    </source>
</reference>
<evidence type="ECO:0000256" key="3">
    <source>
        <dbReference type="ARBA" id="ARBA00010617"/>
    </source>
</evidence>
<accession>A0A4S4LYK5</accession>
<comment type="caution">
    <text evidence="19">The sequence shown here is derived from an EMBL/GenBank/DDBJ whole genome shotgun (WGS) entry which is preliminary data.</text>
</comment>
<dbReference type="PROSITE" id="PS51061">
    <property type="entry name" value="R3H"/>
    <property type="match status" value="1"/>
</dbReference>
<evidence type="ECO:0000256" key="12">
    <source>
        <dbReference type="ARBA" id="ARBA00023316"/>
    </source>
</evidence>
<evidence type="ECO:0000256" key="7">
    <source>
        <dbReference type="ARBA" id="ARBA00022968"/>
    </source>
</evidence>
<dbReference type="Gene3D" id="1.10.630.10">
    <property type="entry name" value="Cytochrome P450"/>
    <property type="match status" value="1"/>
</dbReference>
<dbReference type="InterPro" id="IPR036396">
    <property type="entry name" value="Cyt_P450_sf"/>
</dbReference>
<dbReference type="InterPro" id="IPR005629">
    <property type="entry name" value="Skn1/Kre6/Sbg1"/>
</dbReference>
<keyword evidence="10 15" id="KW-0472">Membrane</keyword>
<feature type="binding site" description="axial binding residue" evidence="13">
    <location>
        <position position="1971"/>
    </location>
    <ligand>
        <name>heme</name>
        <dbReference type="ChEBI" id="CHEBI:30413"/>
    </ligand>
    <ligandPart>
        <name>Fe</name>
        <dbReference type="ChEBI" id="CHEBI:18248"/>
    </ligandPart>
</feature>
<evidence type="ECO:0000259" key="16">
    <source>
        <dbReference type="PROSITE" id="PS50174"/>
    </source>
</evidence>
<dbReference type="SMART" id="SM00393">
    <property type="entry name" value="R3H"/>
    <property type="match status" value="1"/>
</dbReference>
<feature type="compositionally biased region" description="Acidic residues" evidence="14">
    <location>
        <begin position="451"/>
        <end position="465"/>
    </location>
</feature>
<dbReference type="OrthoDB" id="412647at2759"/>
<organism evidence="19 20">
    <name type="scientific">Bondarzewia mesenterica</name>
    <dbReference type="NCBI Taxonomy" id="1095465"/>
    <lineage>
        <taxon>Eukaryota</taxon>
        <taxon>Fungi</taxon>
        <taxon>Dikarya</taxon>
        <taxon>Basidiomycota</taxon>
        <taxon>Agaricomycotina</taxon>
        <taxon>Agaricomycetes</taxon>
        <taxon>Russulales</taxon>
        <taxon>Bondarzewiaceae</taxon>
        <taxon>Bondarzewia</taxon>
    </lineage>
</organism>
<dbReference type="Pfam" id="PF01424">
    <property type="entry name" value="R3H"/>
    <property type="match status" value="1"/>
</dbReference>
<keyword evidence="12" id="KW-0961">Cell wall biogenesis/degradation</keyword>
<dbReference type="Pfam" id="PF00067">
    <property type="entry name" value="p450"/>
    <property type="match status" value="1"/>
</dbReference>
<keyword evidence="5 15" id="KW-0812">Transmembrane</keyword>
<comment type="similarity">
    <text evidence="3">Belongs to the cytochrome P450 family.</text>
</comment>
<feature type="transmembrane region" description="Helical" evidence="15">
    <location>
        <begin position="1530"/>
        <end position="1552"/>
    </location>
</feature>
<feature type="compositionally biased region" description="Polar residues" evidence="14">
    <location>
        <begin position="798"/>
        <end position="807"/>
    </location>
</feature>
<evidence type="ECO:0000256" key="13">
    <source>
        <dbReference type="PIRSR" id="PIRSR602403-1"/>
    </source>
</evidence>
<keyword evidence="13" id="KW-0349">Heme</keyword>
<keyword evidence="20" id="KW-1185">Reference proteome</keyword>
<evidence type="ECO:0000256" key="2">
    <source>
        <dbReference type="ARBA" id="ARBA00004606"/>
    </source>
</evidence>
<comment type="cofactor">
    <cofactor evidence="1 13">
        <name>heme</name>
        <dbReference type="ChEBI" id="CHEBI:30413"/>
    </cofactor>
</comment>
<dbReference type="GO" id="GO:0005789">
    <property type="term" value="C:endoplasmic reticulum membrane"/>
    <property type="evidence" value="ECO:0007669"/>
    <property type="project" value="TreeGrafter"/>
</dbReference>
<dbReference type="InterPro" id="IPR001128">
    <property type="entry name" value="Cyt_P450"/>
</dbReference>
<dbReference type="InterPro" id="IPR034082">
    <property type="entry name" value="R3H_G-patch"/>
</dbReference>
<feature type="region of interest" description="Disordered" evidence="14">
    <location>
        <begin position="225"/>
        <end position="291"/>
    </location>
</feature>
<dbReference type="Gene3D" id="3.30.1370.50">
    <property type="entry name" value="R3H-like domain"/>
    <property type="match status" value="1"/>
</dbReference>
<evidence type="ECO:0000256" key="9">
    <source>
        <dbReference type="ARBA" id="ARBA00023004"/>
    </source>
</evidence>
<dbReference type="GO" id="GO:0004497">
    <property type="term" value="F:monooxygenase activity"/>
    <property type="evidence" value="ECO:0007669"/>
    <property type="project" value="InterPro"/>
</dbReference>
<evidence type="ECO:0000256" key="15">
    <source>
        <dbReference type="SAM" id="Phobius"/>
    </source>
</evidence>
<dbReference type="PRINTS" id="PR00385">
    <property type="entry name" value="P450"/>
</dbReference>
<feature type="region of interest" description="Disordered" evidence="14">
    <location>
        <begin position="1"/>
        <end position="37"/>
    </location>
</feature>
<dbReference type="Gene3D" id="2.60.120.200">
    <property type="match status" value="1"/>
</dbReference>
<evidence type="ECO:0000259" key="17">
    <source>
        <dbReference type="PROSITE" id="PS51061"/>
    </source>
</evidence>
<dbReference type="InterPro" id="IPR002403">
    <property type="entry name" value="Cyt_P450_E_grp-IV"/>
</dbReference>
<dbReference type="InterPro" id="IPR036867">
    <property type="entry name" value="R3H_dom_sf"/>
</dbReference>
<dbReference type="CDD" id="cd11061">
    <property type="entry name" value="CYP67-like"/>
    <property type="match status" value="1"/>
</dbReference>
<feature type="compositionally biased region" description="Low complexity" evidence="14">
    <location>
        <begin position="825"/>
        <end position="853"/>
    </location>
</feature>
<sequence length="2032" mass="224587">MGLNMGVSTPNRGSANPRGRGRGNAGPQDYAKQARWASKLRTATAPLSQLLSEDRPLLRPIIFVRSKCTPTLFMEEEEIFEPVVESAGDENQSHIPTADRVLRVFNASDDPPSRAPSDTEELEEIDFEDLGQMMQKVEAMAAKSQVVTAVEKTDGDKEVIAVEERFTGFFIDTKPAPVCDHPDTTNIVVDRVGDDVPLGASVDDSDDVIVYVAPHPRTTKVIPLSAKISSPSTSTSAQTPDVPSLPSHTASPVQPVLSASELSVSFTSTPTKHKPRQFAAQPHSLRKDPLSNLISRRRQQRHAMFGSFGAILSEANLRKEVPDRDPRRAERRRGDSDVDWGDNSDDDTRNLDPGVDEVSSGNGGMEVDPEVNIDNMAAFVRSMDVDGSHHVTMDDIADRERIEREDREVDETDDEDDQDNESDEDNIDEEMENFVSAEERRMIAEVRDQSEGEDEDRDDSSDEEETPKRSFQARLERLRKRSKGRPILDMLEEGLDEDDDEGDDDDDLVAQVQSLLDQNQDILTSRDRKNSNRLFKTIQNGDFDDDDDFVPARRKKDKYIPADLRDRWDRDRAKKAERKRLRDRARLEAAADPLAPKKGGKKSRKATLAASALDPSVNIPNRVVDLTSVEQQIRRFLADLGGRTTLALPPMAKDARKTVHELAQAFNLNSQSKGQGSTRYTTLIKTTRSGIQVDERKVTRILKRAGVSVISRREPEGRGGALRGQPRPKEGEIIGKAAAKIGKSNVGFQMLAAMGWSEGDRIGISGGLDAPLTAIIKTTKLGLGASLMSAHEEHDTPRTGTPTSMSTPDDLFQSPRTAGFPSVESPLLTGSSDGLSSLSPNKPTRSFSTSTFISSPLNPNASPYAFVRSRPASRGSMYINRIASEESQALGSQLMSGQRGSMVLYRLATEDENGALLPPRPISANARDSVLSTSGESVWSLSSDSKYPSGSLPNQRGLVPYVYDPSFDEKEPMDDEDALHEPDAFEKASTIFTVRGFLNVGVLLLLILALLTLFIAYPVITYVRDTARNLAIDGHNINVNSTDETPPPTFSMPTLIDSDTPDSAKTRTGSDGQDYTLVFSDEFNTDGRTFYPGDDPYWEAVDLWYWATSDQEWYDPRQITTKGGNLHIRMENVETNGLPYRSGMLQSWNKFCFTSGYVEVSLSLPGPNDGTTGYWPGAWTMGNLGRPGYGATTDGTWPYSYNSCDLGTFRNQTLKDGSGPAAALHTNAGSTKYNYDLSWLTGQKLSSCTCAGEDHPGPNVNKGRGAPEIDILEAEHNKHGTGGVVSQSAQFAPFTHDYIYLNSTQNEWQIYNDTITTPNSYRGSAVQQAISALTQLPSDIFTGSGGNFASFGFEYYANPSNVDDGFITWYMNGNSTVRMGASAVGPDQGTNGSQVSQRLIPEEPMSIVLNLGISSNWQTIDLTTMEFPAEMLVDYVRVYQRKGSPNVGCSPPDYPTEDYINNHLEAYTNANLTKWTAGASGANYTFPKNSLFVHLVFNRFEPRGAVPLAFLTVGLPFVLSIVLHSPHVSILYSLLNSYFVYLSSLVFSVMLYRISPFHPLANYPGPLHLKISRFSAWTIVMTGQQHRYYHNLHQRYGPWIRTGPNHLHISDAAAIPAILASRKFTKGGRYNVTSTTSSLLDILDPHEHSQRRRVWDRAFSSNAIKHYEHSLHSRVSQLVSILEMHSQGDSVNLSRWLSLFSFDFMGDLAYGGIFELMKDGGDTHGFIKMSMLGVEQQEILGTMPWLKAFYRLLPNSGDTLRLRAFAKDTVLKRIAKGSMTRDLFSYLMDEDGEGGKALPFPVLAAEATFAIVAGSDTSSVSLVNVFYYLLSNPQVYSTLQAEIDKAALESALDPAALNTLPYLNAVINETLRLQPLVPNGVQRVLAGKTNGTVVCGNFIPPNTTVQISNYSVQRDPANFFPCPDLFRPSRWLAEGVYEITDAHDISAGLNSSEPRLNRNAFFPFSYGPTSCPGKTLAMIQMRAVIIALMRRFEARFAPHWSAEKYESELNDYYILTNGQLDVILRPRDGQMD</sequence>
<feature type="compositionally biased region" description="Basic and acidic residues" evidence="14">
    <location>
        <begin position="319"/>
        <end position="336"/>
    </location>
</feature>
<keyword evidence="11" id="KW-0325">Glycoprotein</keyword>
<evidence type="ECO:0000256" key="10">
    <source>
        <dbReference type="ARBA" id="ARBA00023136"/>
    </source>
</evidence>
<feature type="compositionally biased region" description="Polar residues" evidence="14">
    <location>
        <begin position="260"/>
        <end position="270"/>
    </location>
</feature>
<dbReference type="InterPro" id="IPR017972">
    <property type="entry name" value="Cyt_P450_CS"/>
</dbReference>
<dbReference type="InterPro" id="IPR013320">
    <property type="entry name" value="ConA-like_dom_sf"/>
</dbReference>
<dbReference type="SUPFAM" id="SSF82708">
    <property type="entry name" value="R3H domain"/>
    <property type="match status" value="1"/>
</dbReference>
<evidence type="ECO:0000256" key="4">
    <source>
        <dbReference type="ARBA" id="ARBA00010962"/>
    </source>
</evidence>
<feature type="compositionally biased region" description="Acidic residues" evidence="14">
    <location>
        <begin position="408"/>
        <end position="432"/>
    </location>
</feature>
<dbReference type="GO" id="GO:0031505">
    <property type="term" value="P:fungal-type cell wall organization"/>
    <property type="evidence" value="ECO:0007669"/>
    <property type="project" value="TreeGrafter"/>
</dbReference>
<dbReference type="PROSITE" id="PS00086">
    <property type="entry name" value="CYTOCHROME_P450"/>
    <property type="match status" value="1"/>
</dbReference>
<feature type="region of interest" description="Disordered" evidence="14">
    <location>
        <begin position="790"/>
        <end position="853"/>
    </location>
</feature>
<dbReference type="InterPro" id="IPR000467">
    <property type="entry name" value="G_patch_dom"/>
</dbReference>
<dbReference type="GO" id="GO:0005886">
    <property type="term" value="C:plasma membrane"/>
    <property type="evidence" value="ECO:0007669"/>
    <property type="project" value="TreeGrafter"/>
</dbReference>
<feature type="region of interest" description="Disordered" evidence="14">
    <location>
        <begin position="319"/>
        <end position="369"/>
    </location>
</feature>
<dbReference type="GO" id="GO:0006078">
    <property type="term" value="P:(1-&gt;6)-beta-D-glucan biosynthetic process"/>
    <property type="evidence" value="ECO:0007669"/>
    <property type="project" value="TreeGrafter"/>
</dbReference>
<dbReference type="Proteomes" id="UP000310158">
    <property type="component" value="Unassembled WGS sequence"/>
</dbReference>
<name>A0A4S4LYK5_9AGAM</name>
<dbReference type="InterPro" id="IPR000757">
    <property type="entry name" value="Beta-glucanase-like"/>
</dbReference>
<feature type="compositionally biased region" description="Basic and acidic residues" evidence="14">
    <location>
        <begin position="437"/>
        <end position="450"/>
    </location>
</feature>
<dbReference type="GO" id="GO:0015926">
    <property type="term" value="F:glucosidase activity"/>
    <property type="evidence" value="ECO:0007669"/>
    <property type="project" value="TreeGrafter"/>
</dbReference>
<dbReference type="PROSITE" id="PS50174">
    <property type="entry name" value="G_PATCH"/>
    <property type="match status" value="1"/>
</dbReference>
<protein>
    <submittedName>
        <fullName evidence="19">Uncharacterized protein</fullName>
    </submittedName>
</protein>
<comment type="subcellular location">
    <subcellularLocation>
        <location evidence="2">Membrane</location>
        <topology evidence="2">Single-pass type II membrane protein</topology>
    </subcellularLocation>
</comment>
<keyword evidence="7" id="KW-0735">Signal-anchor</keyword>
<dbReference type="GO" id="GO:0003676">
    <property type="term" value="F:nucleic acid binding"/>
    <property type="evidence" value="ECO:0007669"/>
    <property type="project" value="UniProtKB-UniRule"/>
</dbReference>
<dbReference type="CDD" id="cd02180">
    <property type="entry name" value="GH16_fungal_KRE6_glucanase"/>
    <property type="match status" value="1"/>
</dbReference>
<evidence type="ECO:0000256" key="1">
    <source>
        <dbReference type="ARBA" id="ARBA00001971"/>
    </source>
</evidence>
<feature type="domain" description="GH16" evidence="18">
    <location>
        <begin position="1040"/>
        <end position="1444"/>
    </location>
</feature>
<feature type="transmembrane region" description="Helical" evidence="15">
    <location>
        <begin position="1505"/>
        <end position="1524"/>
    </location>
</feature>
<evidence type="ECO:0000256" key="11">
    <source>
        <dbReference type="ARBA" id="ARBA00023180"/>
    </source>
</evidence>
<keyword evidence="9 13" id="KW-0408">Iron</keyword>
<dbReference type="PRINTS" id="PR00465">
    <property type="entry name" value="EP450IV"/>
</dbReference>
<proteinExistence type="inferred from homology"/>
<gene>
    <name evidence="19" type="ORF">EW146_g3823</name>
</gene>
<evidence type="ECO:0000259" key="18">
    <source>
        <dbReference type="PROSITE" id="PS51762"/>
    </source>
</evidence>